<proteinExistence type="predicted"/>
<dbReference type="EMBL" id="KK103600">
    <property type="protein sequence ID" value="KIY95269.1"/>
    <property type="molecule type" value="Genomic_DNA"/>
</dbReference>
<dbReference type="KEGG" id="mng:MNEG_12692"/>
<evidence type="ECO:0000313" key="2">
    <source>
        <dbReference type="EMBL" id="KIY95269.1"/>
    </source>
</evidence>
<evidence type="ECO:0000256" key="1">
    <source>
        <dbReference type="SAM" id="MobiDB-lite"/>
    </source>
</evidence>
<protein>
    <submittedName>
        <fullName evidence="2">Uncharacterized protein</fullName>
    </submittedName>
</protein>
<dbReference type="GeneID" id="25730080"/>
<dbReference type="OrthoDB" id="10646832at2759"/>
<keyword evidence="3" id="KW-1185">Reference proteome</keyword>
<dbReference type="Proteomes" id="UP000054498">
    <property type="component" value="Unassembled WGS sequence"/>
</dbReference>
<dbReference type="AlphaFoldDB" id="A0A0D2LUD2"/>
<gene>
    <name evidence="2" type="ORF">MNEG_12692</name>
</gene>
<evidence type="ECO:0000313" key="3">
    <source>
        <dbReference type="Proteomes" id="UP000054498"/>
    </source>
</evidence>
<organism evidence="2 3">
    <name type="scientific">Monoraphidium neglectum</name>
    <dbReference type="NCBI Taxonomy" id="145388"/>
    <lineage>
        <taxon>Eukaryota</taxon>
        <taxon>Viridiplantae</taxon>
        <taxon>Chlorophyta</taxon>
        <taxon>core chlorophytes</taxon>
        <taxon>Chlorophyceae</taxon>
        <taxon>CS clade</taxon>
        <taxon>Sphaeropleales</taxon>
        <taxon>Selenastraceae</taxon>
        <taxon>Monoraphidium</taxon>
    </lineage>
</organism>
<sequence>MVLENLGYGDPSDVSAATYSVISASNLWFFNTSRRGEVDVKRYWSGVYNSPAKSAWLHTGLNISTWEVHVDGSESLTYTKYFSPLMLAQNIVLTAQPVVFPKLPMPGWWAATSRAGGPHACTRAAVAAQPPAPQAGPRLPSSPPS</sequence>
<feature type="compositionally biased region" description="Pro residues" evidence="1">
    <location>
        <begin position="130"/>
        <end position="145"/>
    </location>
</feature>
<dbReference type="RefSeq" id="XP_013894289.1">
    <property type="nucleotide sequence ID" value="XM_014038835.1"/>
</dbReference>
<name>A0A0D2LUD2_9CHLO</name>
<accession>A0A0D2LUD2</accession>
<reference evidence="2 3" key="1">
    <citation type="journal article" date="2013" name="BMC Genomics">
        <title>Reconstruction of the lipid metabolism for the microalga Monoraphidium neglectum from its genome sequence reveals characteristics suitable for biofuel production.</title>
        <authorList>
            <person name="Bogen C."/>
            <person name="Al-Dilaimi A."/>
            <person name="Albersmeier A."/>
            <person name="Wichmann J."/>
            <person name="Grundmann M."/>
            <person name="Rupp O."/>
            <person name="Lauersen K.J."/>
            <person name="Blifernez-Klassen O."/>
            <person name="Kalinowski J."/>
            <person name="Goesmann A."/>
            <person name="Mussgnug J.H."/>
            <person name="Kruse O."/>
        </authorList>
    </citation>
    <scope>NUCLEOTIDE SEQUENCE [LARGE SCALE GENOMIC DNA]</scope>
    <source>
        <strain evidence="2 3">SAG 48.87</strain>
    </source>
</reference>
<feature type="region of interest" description="Disordered" evidence="1">
    <location>
        <begin position="123"/>
        <end position="145"/>
    </location>
</feature>